<reference evidence="1 2" key="1">
    <citation type="journal article" date="2013" name="Curr. Biol.">
        <title>Shared signatures of parasitism and phylogenomics unite Cryptomycota and microsporidia.</title>
        <authorList>
            <person name="James T.Y."/>
            <person name="Pelin A."/>
            <person name="Bonen L."/>
            <person name="Ahrendt S."/>
            <person name="Sain D."/>
            <person name="Corradi N."/>
            <person name="Stajich J.E."/>
        </authorList>
    </citation>
    <scope>NUCLEOTIDE SEQUENCE [LARGE SCALE GENOMIC DNA]</scope>
    <source>
        <strain evidence="1 2">CSF55</strain>
    </source>
</reference>
<organism evidence="1 2">
    <name type="scientific">Rozella allomycis (strain CSF55)</name>
    <dbReference type="NCBI Taxonomy" id="988480"/>
    <lineage>
        <taxon>Eukaryota</taxon>
        <taxon>Fungi</taxon>
        <taxon>Fungi incertae sedis</taxon>
        <taxon>Cryptomycota</taxon>
        <taxon>Cryptomycota incertae sedis</taxon>
        <taxon>Rozella</taxon>
    </lineage>
</organism>
<evidence type="ECO:0000313" key="1">
    <source>
        <dbReference type="EMBL" id="EPZ36851.1"/>
    </source>
</evidence>
<sequence>MYRQSKRFVTSHFEFYFNFPGNKKKDEKCIYITLSEKNNGKEIVKTKPYSIESGADIGFEVSGRNFARSLQTSKVFVNLGLATSNCDYQGKYASVRNLNVRLFDHLLGVYSDVQFDFLIKERRKEKKIETLCFYQFGNMRDSKIYVATTKRLGCYWCTHVPFKTPEELQKHLELCHSHFDITCEQDLTQSYQMIHFYLYADSDFSFKCEKNDFVWDSYRNSFDEKMPIKTREKNFDLKIYMKDM</sequence>
<dbReference type="EMBL" id="KE560421">
    <property type="protein sequence ID" value="EPZ36851.1"/>
    <property type="molecule type" value="Genomic_DNA"/>
</dbReference>
<dbReference type="AlphaFoldDB" id="A0A075B522"/>
<protein>
    <submittedName>
        <fullName evidence="1">Uncharacterized protein</fullName>
    </submittedName>
</protein>
<name>A0A075B522_ROZAC</name>
<gene>
    <name evidence="1" type="ORF">O9G_006212</name>
</gene>
<dbReference type="HOGENOM" id="CLU_1138538_0_0_1"/>
<proteinExistence type="predicted"/>
<evidence type="ECO:0000313" key="2">
    <source>
        <dbReference type="Proteomes" id="UP000030755"/>
    </source>
</evidence>
<keyword evidence="2" id="KW-1185">Reference proteome</keyword>
<dbReference type="Proteomes" id="UP000030755">
    <property type="component" value="Unassembled WGS sequence"/>
</dbReference>
<accession>A0A075B522</accession>